<keyword evidence="8" id="KW-1185">Reference proteome</keyword>
<dbReference type="EMBL" id="KI912117">
    <property type="protein sequence ID" value="ETS76549.1"/>
    <property type="molecule type" value="Genomic_DNA"/>
</dbReference>
<dbReference type="AlphaFoldDB" id="W3WRU0"/>
<dbReference type="eggNOG" id="ENOG502SAMN">
    <property type="taxonomic scope" value="Eukaryota"/>
</dbReference>
<dbReference type="InterPro" id="IPR058257">
    <property type="entry name" value="CorA-like_dom"/>
</dbReference>
<dbReference type="GO" id="GO:0046873">
    <property type="term" value="F:metal ion transmembrane transporter activity"/>
    <property type="evidence" value="ECO:0007669"/>
    <property type="project" value="InterPro"/>
</dbReference>
<evidence type="ECO:0000313" key="8">
    <source>
        <dbReference type="Proteomes" id="UP000030651"/>
    </source>
</evidence>
<dbReference type="GeneID" id="19276949"/>
<feature type="transmembrane region" description="Helical" evidence="5">
    <location>
        <begin position="423"/>
        <end position="443"/>
    </location>
</feature>
<reference evidence="8" key="1">
    <citation type="journal article" date="2015" name="BMC Genomics">
        <title>Genomic and transcriptomic analysis of the endophytic fungus Pestalotiopsis fici reveals its lifestyle and high potential for synthesis of natural products.</title>
        <authorList>
            <person name="Wang X."/>
            <person name="Zhang X."/>
            <person name="Liu L."/>
            <person name="Xiang M."/>
            <person name="Wang W."/>
            <person name="Sun X."/>
            <person name="Che Y."/>
            <person name="Guo L."/>
            <person name="Liu G."/>
            <person name="Guo L."/>
            <person name="Wang C."/>
            <person name="Yin W.B."/>
            <person name="Stadler M."/>
            <person name="Zhang X."/>
            <person name="Liu X."/>
        </authorList>
    </citation>
    <scope>NUCLEOTIDE SEQUENCE [LARGE SCALE GENOMIC DNA]</scope>
    <source>
        <strain evidence="8">W106-1 / CGMCC3.15140</strain>
    </source>
</reference>
<dbReference type="Proteomes" id="UP000030651">
    <property type="component" value="Unassembled WGS sequence"/>
</dbReference>
<dbReference type="Gene3D" id="1.20.58.340">
    <property type="entry name" value="Magnesium transport protein CorA, transmembrane region"/>
    <property type="match status" value="1"/>
</dbReference>
<dbReference type="SUPFAM" id="SSF144083">
    <property type="entry name" value="Magnesium transport protein CorA, transmembrane region"/>
    <property type="match status" value="1"/>
</dbReference>
<feature type="transmembrane region" description="Helical" evidence="5">
    <location>
        <begin position="387"/>
        <end position="411"/>
    </location>
</feature>
<dbReference type="RefSeq" id="XP_007838708.1">
    <property type="nucleotide sequence ID" value="XM_007840517.1"/>
</dbReference>
<evidence type="ECO:0000313" key="7">
    <source>
        <dbReference type="EMBL" id="ETS76549.1"/>
    </source>
</evidence>
<dbReference type="InParanoid" id="W3WRU0"/>
<keyword evidence="3 5" id="KW-1133">Transmembrane helix</keyword>
<proteinExistence type="predicted"/>
<dbReference type="HOGENOM" id="CLU_029947_2_0_1"/>
<protein>
    <recommendedName>
        <fullName evidence="6">CorA-like transporter domain-containing protein</fullName>
    </recommendedName>
</protein>
<comment type="subcellular location">
    <subcellularLocation>
        <location evidence="1">Membrane</location>
        <topology evidence="1">Multi-pass membrane protein</topology>
    </subcellularLocation>
</comment>
<dbReference type="OrthoDB" id="5392974at2759"/>
<name>W3WRU0_PESFW</name>
<keyword evidence="2 5" id="KW-0812">Transmembrane</keyword>
<accession>W3WRU0</accession>
<evidence type="ECO:0000256" key="4">
    <source>
        <dbReference type="ARBA" id="ARBA00023136"/>
    </source>
</evidence>
<organism evidence="7 8">
    <name type="scientific">Pestalotiopsis fici (strain W106-1 / CGMCC3.15140)</name>
    <dbReference type="NCBI Taxonomy" id="1229662"/>
    <lineage>
        <taxon>Eukaryota</taxon>
        <taxon>Fungi</taxon>
        <taxon>Dikarya</taxon>
        <taxon>Ascomycota</taxon>
        <taxon>Pezizomycotina</taxon>
        <taxon>Sordariomycetes</taxon>
        <taxon>Xylariomycetidae</taxon>
        <taxon>Amphisphaeriales</taxon>
        <taxon>Sporocadaceae</taxon>
        <taxon>Pestalotiopsis</taxon>
    </lineage>
</organism>
<evidence type="ECO:0000256" key="1">
    <source>
        <dbReference type="ARBA" id="ARBA00004141"/>
    </source>
</evidence>
<dbReference type="Pfam" id="PF01544">
    <property type="entry name" value="CorA"/>
    <property type="match status" value="1"/>
</dbReference>
<gene>
    <name evidence="7" type="ORF">PFICI_11936</name>
</gene>
<dbReference type="Pfam" id="PF26616">
    <property type="entry name" value="CorA-like"/>
    <property type="match status" value="1"/>
</dbReference>
<evidence type="ECO:0000256" key="3">
    <source>
        <dbReference type="ARBA" id="ARBA00022989"/>
    </source>
</evidence>
<dbReference type="InterPro" id="IPR002523">
    <property type="entry name" value="MgTranspt_CorA/ZnTranspt_ZntB"/>
</dbReference>
<evidence type="ECO:0000259" key="6">
    <source>
        <dbReference type="Pfam" id="PF26616"/>
    </source>
</evidence>
<sequence>MTEKAWPRYFANVNASNGFASALQDQLTEYEDDIFVTQNSCMKITDVTKEGIKSHLIHNEIDFLSTYKALPRSTTRIISVESDNTISPLNINSSLAETLFNVYSIRPDFLRILLSFGDEPHIAEARSSNHAQTTSSNGDYTIMYKLNYVELNGRGPKNGWSTRHMGIYHHHSQDSDLLILLHCSPGSSMRQRMAKLLDSSQVTLSNKWLLDRPQDLHLLAISCYADNWRMYLRHIGDRFSHLNDIAMTSTAETAGKDYQDHIQELRHLLDLSMFATACCQSTMTVTANVPTLHSHFKKELQSFASVQGVLDDFVTSSASLQGRVRNAIEMVVNTLAMRNHLEATKLDQEMRDLTWEMKRSGQETAIITKKLQELTENTVDDSAIVRLITIVSAFYLPGSFVATLFGMNFFNFDDKSIAISRDFWVFVVAWTVLTLLTGGLFYASYQRKKRKQKHTDDAKV</sequence>
<dbReference type="GO" id="GO:0016020">
    <property type="term" value="C:membrane"/>
    <property type="evidence" value="ECO:0007669"/>
    <property type="project" value="UniProtKB-SubCell"/>
</dbReference>
<dbReference type="OMA" id="GVYHHRR"/>
<dbReference type="InterPro" id="IPR045863">
    <property type="entry name" value="CorA_TM1_TM2"/>
</dbReference>
<feature type="domain" description="CorA-like transporter" evidence="6">
    <location>
        <begin position="4"/>
        <end position="242"/>
    </location>
</feature>
<evidence type="ECO:0000256" key="5">
    <source>
        <dbReference type="SAM" id="Phobius"/>
    </source>
</evidence>
<dbReference type="KEGG" id="pfy:PFICI_11936"/>
<evidence type="ECO:0000256" key="2">
    <source>
        <dbReference type="ARBA" id="ARBA00022692"/>
    </source>
</evidence>
<keyword evidence="4 5" id="KW-0472">Membrane</keyword>